<gene>
    <name evidence="7" type="ORF">QQX98_010694</name>
</gene>
<evidence type="ECO:0000256" key="2">
    <source>
        <dbReference type="ARBA" id="ARBA00022692"/>
    </source>
</evidence>
<dbReference type="Proteomes" id="UP001498476">
    <property type="component" value="Unassembled WGS sequence"/>
</dbReference>
<organism evidence="7 8">
    <name type="scientific">Neonectria punicea</name>
    <dbReference type="NCBI Taxonomy" id="979145"/>
    <lineage>
        <taxon>Eukaryota</taxon>
        <taxon>Fungi</taxon>
        <taxon>Dikarya</taxon>
        <taxon>Ascomycota</taxon>
        <taxon>Pezizomycotina</taxon>
        <taxon>Sordariomycetes</taxon>
        <taxon>Hypocreomycetidae</taxon>
        <taxon>Hypocreales</taxon>
        <taxon>Nectriaceae</taxon>
        <taxon>Neonectria</taxon>
    </lineage>
</organism>
<feature type="transmembrane region" description="Helical" evidence="6">
    <location>
        <begin position="110"/>
        <end position="129"/>
    </location>
</feature>
<evidence type="ECO:0000256" key="5">
    <source>
        <dbReference type="SAM" id="MobiDB-lite"/>
    </source>
</evidence>
<dbReference type="PANTHER" id="PTHR23501:SF107">
    <property type="entry name" value="TRANSPORTER, PUTATIVE (AFU_ORTHOLOGUE AFUA_7G04730)-RELATED"/>
    <property type="match status" value="1"/>
</dbReference>
<keyword evidence="3 6" id="KW-1133">Transmembrane helix</keyword>
<feature type="transmembrane region" description="Helical" evidence="6">
    <location>
        <begin position="304"/>
        <end position="327"/>
    </location>
</feature>
<accession>A0ABR1GNR5</accession>
<feature type="transmembrane region" description="Helical" evidence="6">
    <location>
        <begin position="381"/>
        <end position="399"/>
    </location>
</feature>
<dbReference type="EMBL" id="JAZAVJ010000242">
    <property type="protein sequence ID" value="KAK7403516.1"/>
    <property type="molecule type" value="Genomic_DNA"/>
</dbReference>
<feature type="transmembrane region" description="Helical" evidence="6">
    <location>
        <begin position="196"/>
        <end position="215"/>
    </location>
</feature>
<evidence type="ECO:0000256" key="6">
    <source>
        <dbReference type="SAM" id="Phobius"/>
    </source>
</evidence>
<keyword evidence="4 6" id="KW-0472">Membrane</keyword>
<dbReference type="PANTHER" id="PTHR23501">
    <property type="entry name" value="MAJOR FACILITATOR SUPERFAMILY"/>
    <property type="match status" value="1"/>
</dbReference>
<feature type="transmembrane region" description="Helical" evidence="6">
    <location>
        <begin position="235"/>
        <end position="260"/>
    </location>
</feature>
<feature type="transmembrane region" description="Helical" evidence="6">
    <location>
        <begin position="141"/>
        <end position="158"/>
    </location>
</feature>
<keyword evidence="8" id="KW-1185">Reference proteome</keyword>
<feature type="region of interest" description="Disordered" evidence="5">
    <location>
        <begin position="1"/>
        <end position="52"/>
    </location>
</feature>
<dbReference type="SUPFAM" id="SSF103473">
    <property type="entry name" value="MFS general substrate transporter"/>
    <property type="match status" value="1"/>
</dbReference>
<evidence type="ECO:0000313" key="8">
    <source>
        <dbReference type="Proteomes" id="UP001498476"/>
    </source>
</evidence>
<comment type="subcellular location">
    <subcellularLocation>
        <location evidence="1">Membrane</location>
        <topology evidence="1">Multi-pass membrane protein</topology>
    </subcellularLocation>
</comment>
<evidence type="ECO:0000256" key="4">
    <source>
        <dbReference type="ARBA" id="ARBA00023136"/>
    </source>
</evidence>
<feature type="transmembrane region" description="Helical" evidence="6">
    <location>
        <begin position="72"/>
        <end position="90"/>
    </location>
</feature>
<name>A0ABR1GNR5_9HYPO</name>
<proteinExistence type="predicted"/>
<evidence type="ECO:0000256" key="1">
    <source>
        <dbReference type="ARBA" id="ARBA00004141"/>
    </source>
</evidence>
<feature type="compositionally biased region" description="Basic and acidic residues" evidence="5">
    <location>
        <begin position="22"/>
        <end position="47"/>
    </location>
</feature>
<dbReference type="Gene3D" id="1.20.1250.20">
    <property type="entry name" value="MFS general substrate transporter like domains"/>
    <property type="match status" value="1"/>
</dbReference>
<keyword evidence="2 6" id="KW-0812">Transmembrane</keyword>
<evidence type="ECO:0000256" key="3">
    <source>
        <dbReference type="ARBA" id="ARBA00022989"/>
    </source>
</evidence>
<dbReference type="InterPro" id="IPR036259">
    <property type="entry name" value="MFS_trans_sf"/>
</dbReference>
<feature type="transmembrane region" description="Helical" evidence="6">
    <location>
        <begin position="272"/>
        <end position="292"/>
    </location>
</feature>
<evidence type="ECO:0008006" key="9">
    <source>
        <dbReference type="Google" id="ProtNLM"/>
    </source>
</evidence>
<reference evidence="7 8" key="1">
    <citation type="journal article" date="2025" name="Microbiol. Resour. Announc.">
        <title>Draft genome sequences for Neonectria magnoliae and Neonectria punicea, canker pathogens of Liriodendron tulipifera and Acer saccharum in West Virginia.</title>
        <authorList>
            <person name="Petronek H.M."/>
            <person name="Kasson M.T."/>
            <person name="Metheny A.M."/>
            <person name="Stauder C.M."/>
            <person name="Lovett B."/>
            <person name="Lynch S.C."/>
            <person name="Garnas J.R."/>
            <person name="Kasson L.R."/>
            <person name="Stajich J.E."/>
        </authorList>
    </citation>
    <scope>NUCLEOTIDE SEQUENCE [LARGE SCALE GENOMIC DNA]</scope>
    <source>
        <strain evidence="7 8">NRRL 64653</strain>
    </source>
</reference>
<protein>
    <recommendedName>
        <fullName evidence="9">Siderophore iron transporter mirB</fullName>
    </recommendedName>
</protein>
<comment type="caution">
    <text evidence="7">The sequence shown here is derived from an EMBL/GenBank/DDBJ whole genome shotgun (WGS) entry which is preliminary data.</text>
</comment>
<sequence length="420" mass="46054">MAAPTQEVPQPVSATRLSIEPDMEKHAATEINAEVHDTEHDDQKTDSDADSATFQPGVERVRTITSVWSKKTLWLMFALLYLVSFVDTLLVSVQGSLNPYITSSFQKHGLLASVSVVATIVSGCSKLTLAKIIDIWGRIEGFLCMLLLVVISLIMKATCKNMETYVGAHTLYWSIKHYFMEFDASPHTPPNGWKSGYIIAMEVLGFLCIPVFHIWELKYSPVQFLPWKYLKEPTIIGSSAGTHTLALICMILGTALLIPFRQPDTHVGVLTLVQVLNGLGTGILAACGQLAVMSPVTHQQIAVVVALWGMFGSIGAAVGYAIAGALWNNILPKELYSRLPEESKNMTATIFGDLAVQISYLDGTPEREVIVGAYAVVQKKMVIAGCCFVPLCLASIYVWRNINVKKMEVEKGTQTKGTVW</sequence>
<evidence type="ECO:0000313" key="7">
    <source>
        <dbReference type="EMBL" id="KAK7403516.1"/>
    </source>
</evidence>